<gene>
    <name evidence="1" type="ORF">CRENPOLYSF1_1360003</name>
</gene>
<proteinExistence type="predicted"/>
<dbReference type="Proteomes" id="UP000195667">
    <property type="component" value="Unassembled WGS sequence"/>
</dbReference>
<evidence type="ECO:0000313" key="1">
    <source>
        <dbReference type="EMBL" id="SJM90144.1"/>
    </source>
</evidence>
<dbReference type="AlphaFoldDB" id="A0A1R4H1M8"/>
<dbReference type="EMBL" id="FUKI01000042">
    <property type="protein sequence ID" value="SJM90144.1"/>
    <property type="molecule type" value="Genomic_DNA"/>
</dbReference>
<organism evidence="1 2">
    <name type="scientific">Crenothrix polyspora</name>
    <dbReference type="NCBI Taxonomy" id="360316"/>
    <lineage>
        <taxon>Bacteria</taxon>
        <taxon>Pseudomonadati</taxon>
        <taxon>Pseudomonadota</taxon>
        <taxon>Gammaproteobacteria</taxon>
        <taxon>Methylococcales</taxon>
        <taxon>Crenotrichaceae</taxon>
        <taxon>Crenothrix</taxon>
    </lineage>
</organism>
<dbReference type="RefSeq" id="WP_087142414.1">
    <property type="nucleotide sequence ID" value="NZ_FUKI01000042.1"/>
</dbReference>
<name>A0A1R4H1M8_9GAMM</name>
<accession>A0A1R4H1M8</accession>
<sequence>MSVSVQDDIYPSTLFHLQQHYQLVSIATKSVLQKLGHSGFYQKYASANPFTWQFAYPLGFFKVFLLTPHLPNQHVFYSHGG</sequence>
<evidence type="ECO:0000313" key="2">
    <source>
        <dbReference type="Proteomes" id="UP000195667"/>
    </source>
</evidence>
<protein>
    <submittedName>
        <fullName evidence="1">Uncharacterized protein</fullName>
    </submittedName>
</protein>
<keyword evidence="2" id="KW-1185">Reference proteome</keyword>
<reference evidence="2" key="1">
    <citation type="submission" date="2017-02" db="EMBL/GenBank/DDBJ databases">
        <authorList>
            <person name="Daims H."/>
        </authorList>
    </citation>
    <scope>NUCLEOTIDE SEQUENCE [LARGE SCALE GENOMIC DNA]</scope>
</reference>